<dbReference type="EMBL" id="LGIA01000149">
    <property type="protein sequence ID" value="KOH45003.1"/>
    <property type="molecule type" value="Genomic_DNA"/>
</dbReference>
<evidence type="ECO:0000313" key="7">
    <source>
        <dbReference type="Proteomes" id="UP000036958"/>
    </source>
</evidence>
<proteinExistence type="inferred from homology"/>
<keyword evidence="5" id="KW-0175">Coiled coil</keyword>
<evidence type="ECO:0000256" key="1">
    <source>
        <dbReference type="ARBA" id="ARBA00011046"/>
    </source>
</evidence>
<evidence type="ECO:0000256" key="4">
    <source>
        <dbReference type="ARBA" id="ARBA00023163"/>
    </source>
</evidence>
<dbReference type="PATRIC" id="fig|1409788.3.peg.2198"/>
<protein>
    <submittedName>
        <fullName evidence="6">Transcriptional regulator</fullName>
    </submittedName>
</protein>
<evidence type="ECO:0000256" key="5">
    <source>
        <dbReference type="SAM" id="Coils"/>
    </source>
</evidence>
<keyword evidence="3" id="KW-0238">DNA-binding</keyword>
<evidence type="ECO:0000256" key="3">
    <source>
        <dbReference type="ARBA" id="ARBA00023125"/>
    </source>
</evidence>
<dbReference type="SUPFAM" id="SSF46785">
    <property type="entry name" value="Winged helix' DNA-binding domain"/>
    <property type="match status" value="1"/>
</dbReference>
<dbReference type="PIRSF" id="PIRSF019455">
    <property type="entry name" value="CopR_AtkY"/>
    <property type="match status" value="1"/>
</dbReference>
<gene>
    <name evidence="6" type="ORF">NC99_21280</name>
</gene>
<keyword evidence="2" id="KW-0805">Transcription regulation</keyword>
<accession>A0A0L8V9G4</accession>
<evidence type="ECO:0000256" key="2">
    <source>
        <dbReference type="ARBA" id="ARBA00023015"/>
    </source>
</evidence>
<dbReference type="GO" id="GO:0045892">
    <property type="term" value="P:negative regulation of DNA-templated transcription"/>
    <property type="evidence" value="ECO:0007669"/>
    <property type="project" value="InterPro"/>
</dbReference>
<dbReference type="GO" id="GO:0003677">
    <property type="term" value="F:DNA binding"/>
    <property type="evidence" value="ECO:0007669"/>
    <property type="project" value="UniProtKB-KW"/>
</dbReference>
<dbReference type="InterPro" id="IPR036388">
    <property type="entry name" value="WH-like_DNA-bd_sf"/>
</dbReference>
<sequence length="128" mass="14779">MNLMQLTKAEEQVMHFVWKLNEAVVKDVVEQFDEPKPAYTTVATVLSVLEKKGFVNRKKIGNTNLFSPVVSKKDYTKFQFSSLLKNYFNGSFPKMATFFAKENNLSIDELEEMLKITESELNKTDNKL</sequence>
<keyword evidence="4" id="KW-0804">Transcription</keyword>
<dbReference type="Pfam" id="PF03965">
    <property type="entry name" value="Penicillinase_R"/>
    <property type="match status" value="1"/>
</dbReference>
<evidence type="ECO:0000313" key="6">
    <source>
        <dbReference type="EMBL" id="KOH45003.1"/>
    </source>
</evidence>
<dbReference type="Proteomes" id="UP000036958">
    <property type="component" value="Unassembled WGS sequence"/>
</dbReference>
<comment type="caution">
    <text evidence="6">The sequence shown here is derived from an EMBL/GenBank/DDBJ whole genome shotgun (WGS) entry which is preliminary data.</text>
</comment>
<feature type="coiled-coil region" evidence="5">
    <location>
        <begin position="100"/>
        <end position="127"/>
    </location>
</feature>
<reference evidence="7" key="1">
    <citation type="submission" date="2015-07" db="EMBL/GenBank/DDBJ databases">
        <title>Genome sequencing of Sunxiuqinia dokdonensis strain SK.</title>
        <authorList>
            <person name="Ahn S."/>
            <person name="Kim B.-C."/>
        </authorList>
    </citation>
    <scope>NUCLEOTIDE SEQUENCE [LARGE SCALE GENOMIC DNA]</scope>
    <source>
        <strain evidence="7">SK</strain>
    </source>
</reference>
<dbReference type="Gene3D" id="1.10.4040.10">
    <property type="entry name" value="Penicillinase repressor domain"/>
    <property type="match status" value="1"/>
</dbReference>
<name>A0A0L8V9G4_9BACT</name>
<comment type="similarity">
    <text evidence="1">Belongs to the BlaI transcriptional regulatory family.</text>
</comment>
<dbReference type="AlphaFoldDB" id="A0A0L8V9G4"/>
<organism evidence="6 7">
    <name type="scientific">Sunxiuqinia dokdonensis</name>
    <dbReference type="NCBI Taxonomy" id="1409788"/>
    <lineage>
        <taxon>Bacteria</taxon>
        <taxon>Pseudomonadati</taxon>
        <taxon>Bacteroidota</taxon>
        <taxon>Bacteroidia</taxon>
        <taxon>Marinilabiliales</taxon>
        <taxon>Prolixibacteraceae</taxon>
        <taxon>Sunxiuqinia</taxon>
    </lineage>
</organism>
<dbReference type="Gene3D" id="1.10.10.10">
    <property type="entry name" value="Winged helix-like DNA-binding domain superfamily/Winged helix DNA-binding domain"/>
    <property type="match status" value="1"/>
</dbReference>
<dbReference type="InterPro" id="IPR005650">
    <property type="entry name" value="BlaI_family"/>
</dbReference>
<dbReference type="RefSeq" id="WP_239684430.1">
    <property type="nucleotide sequence ID" value="NZ_LGIA01000149.1"/>
</dbReference>
<dbReference type="STRING" id="1409788.NC99_21280"/>
<dbReference type="InterPro" id="IPR036390">
    <property type="entry name" value="WH_DNA-bd_sf"/>
</dbReference>
<keyword evidence="7" id="KW-1185">Reference proteome</keyword>